<gene>
    <name evidence="1" type="ORF">EVEC_LOCUS12767</name>
</gene>
<sequence length="70" mass="7564">MKGKHNMILLDNERTDFPVPLAPGGVGVRYPLSGAINVGSDPFLLTYGHGLGPVEPPNFETRNVFRSANN</sequence>
<dbReference type="AlphaFoldDB" id="A0A0N4VRH1"/>
<dbReference type="OrthoDB" id="5911973at2759"/>
<protein>
    <submittedName>
        <fullName evidence="3">LAM_G_DOMAIN domain-containing protein</fullName>
    </submittedName>
</protein>
<reference evidence="3" key="1">
    <citation type="submission" date="2017-02" db="UniProtKB">
        <authorList>
            <consortium name="WormBaseParasite"/>
        </authorList>
    </citation>
    <scope>IDENTIFICATION</scope>
</reference>
<evidence type="ECO:0000313" key="1">
    <source>
        <dbReference type="EMBL" id="VDD98016.1"/>
    </source>
</evidence>
<dbReference type="EMBL" id="UXUI01016846">
    <property type="protein sequence ID" value="VDD98016.1"/>
    <property type="molecule type" value="Genomic_DNA"/>
</dbReference>
<evidence type="ECO:0000313" key="2">
    <source>
        <dbReference type="Proteomes" id="UP000274131"/>
    </source>
</evidence>
<keyword evidence="2" id="KW-1185">Reference proteome</keyword>
<accession>A0A0N4VRH1</accession>
<dbReference type="PANTHER" id="PTHR36520:SF4">
    <property type="entry name" value="DUF3421 DOMAIN-CONTAINING PROTEIN"/>
    <property type="match status" value="1"/>
</dbReference>
<dbReference type="WBParaSite" id="EVEC_0001364001-mRNA-1">
    <property type="protein sequence ID" value="EVEC_0001364001-mRNA-1"/>
    <property type="gene ID" value="EVEC_0001364001"/>
</dbReference>
<name>A0A0N4VRH1_ENTVE</name>
<evidence type="ECO:0000313" key="3">
    <source>
        <dbReference type="WBParaSite" id="EVEC_0001364001-mRNA-1"/>
    </source>
</evidence>
<organism evidence="3">
    <name type="scientific">Enterobius vermicularis</name>
    <name type="common">Human pinworm</name>
    <dbReference type="NCBI Taxonomy" id="51028"/>
    <lineage>
        <taxon>Eukaryota</taxon>
        <taxon>Metazoa</taxon>
        <taxon>Ecdysozoa</taxon>
        <taxon>Nematoda</taxon>
        <taxon>Chromadorea</taxon>
        <taxon>Rhabditida</taxon>
        <taxon>Spirurina</taxon>
        <taxon>Oxyuridomorpha</taxon>
        <taxon>Oxyuroidea</taxon>
        <taxon>Oxyuridae</taxon>
        <taxon>Enterobius</taxon>
    </lineage>
</organism>
<dbReference type="STRING" id="51028.A0A0N4VRH1"/>
<dbReference type="Proteomes" id="UP000274131">
    <property type="component" value="Unassembled WGS sequence"/>
</dbReference>
<proteinExistence type="predicted"/>
<dbReference type="PANTHER" id="PTHR36520">
    <property type="entry name" value="PROTEIN CBG13000-RELATED"/>
    <property type="match status" value="1"/>
</dbReference>
<reference evidence="1 2" key="2">
    <citation type="submission" date="2018-10" db="EMBL/GenBank/DDBJ databases">
        <authorList>
            <consortium name="Pathogen Informatics"/>
        </authorList>
    </citation>
    <scope>NUCLEOTIDE SEQUENCE [LARGE SCALE GENOMIC DNA]</scope>
</reference>